<accession>A0A1H6BV39</accession>
<sequence>MKPGCCSAISPCPHQQRAPDTICDICSRANALADRGPAPQFLAYQDGEYNGPSDIDPASDDALAKMTAERDGWKDAAKRYLDLSIRKDDVATDALAERDALREALKADLIKIRDLTTDSMAKRRASLALLKLEARTLATKEPSHDAPSR</sequence>
<dbReference type="EMBL" id="FNUY01000008">
    <property type="protein sequence ID" value="SEG64523.1"/>
    <property type="molecule type" value="Genomic_DNA"/>
</dbReference>
<protein>
    <submittedName>
        <fullName evidence="1">Uncharacterized protein</fullName>
    </submittedName>
</protein>
<organism evidence="1 2">
    <name type="scientific">Bosea lathyri</name>
    <dbReference type="NCBI Taxonomy" id="1036778"/>
    <lineage>
        <taxon>Bacteria</taxon>
        <taxon>Pseudomonadati</taxon>
        <taxon>Pseudomonadota</taxon>
        <taxon>Alphaproteobacteria</taxon>
        <taxon>Hyphomicrobiales</taxon>
        <taxon>Boseaceae</taxon>
        <taxon>Bosea</taxon>
    </lineage>
</organism>
<keyword evidence="2" id="KW-1185">Reference proteome</keyword>
<dbReference type="RefSeq" id="WP_103874069.1">
    <property type="nucleotide sequence ID" value="NZ_FNUY01000008.1"/>
</dbReference>
<proteinExistence type="predicted"/>
<reference evidence="1 2" key="1">
    <citation type="submission" date="2016-10" db="EMBL/GenBank/DDBJ databases">
        <authorList>
            <person name="de Groot N.N."/>
        </authorList>
    </citation>
    <scope>NUCLEOTIDE SEQUENCE [LARGE SCALE GENOMIC DNA]</scope>
    <source>
        <strain evidence="1 2">DSM 26656</strain>
    </source>
</reference>
<dbReference type="AlphaFoldDB" id="A0A1H6BV39"/>
<gene>
    <name evidence="1" type="ORF">SAMN04488115_108103</name>
</gene>
<evidence type="ECO:0000313" key="1">
    <source>
        <dbReference type="EMBL" id="SEG64523.1"/>
    </source>
</evidence>
<evidence type="ECO:0000313" key="2">
    <source>
        <dbReference type="Proteomes" id="UP000236743"/>
    </source>
</evidence>
<name>A0A1H6BV39_9HYPH</name>
<dbReference type="Proteomes" id="UP000236743">
    <property type="component" value="Unassembled WGS sequence"/>
</dbReference>